<evidence type="ECO:0000313" key="3">
    <source>
        <dbReference type="Proteomes" id="UP000499080"/>
    </source>
</evidence>
<comment type="caution">
    <text evidence="2">The sequence shown here is derived from an EMBL/GenBank/DDBJ whole genome shotgun (WGS) entry which is preliminary data.</text>
</comment>
<organism evidence="2 3">
    <name type="scientific">Araneus ventricosus</name>
    <name type="common">Orbweaver spider</name>
    <name type="synonym">Epeira ventricosa</name>
    <dbReference type="NCBI Taxonomy" id="182803"/>
    <lineage>
        <taxon>Eukaryota</taxon>
        <taxon>Metazoa</taxon>
        <taxon>Ecdysozoa</taxon>
        <taxon>Arthropoda</taxon>
        <taxon>Chelicerata</taxon>
        <taxon>Arachnida</taxon>
        <taxon>Araneae</taxon>
        <taxon>Araneomorphae</taxon>
        <taxon>Entelegynae</taxon>
        <taxon>Araneoidea</taxon>
        <taxon>Araneidae</taxon>
        <taxon>Araneus</taxon>
    </lineage>
</organism>
<dbReference type="Proteomes" id="UP000499080">
    <property type="component" value="Unassembled WGS sequence"/>
</dbReference>
<sequence>MRACCAKIYVAKTPPIGVARKFGEGGASGDPEEHGTPTFSPTTRWQHQKSHQFHLLLHPTDGSTSTSTPSSPKFNGRKQIGGNNLRICTQHTYRFLDIQITSNRLRDAPVVHRGPSYSVTFISQYPPPDTANSFRLVVSMLDLKPKGSRF</sequence>
<gene>
    <name evidence="2" type="ORF">AVEN_140958_1</name>
</gene>
<feature type="region of interest" description="Disordered" evidence="1">
    <location>
        <begin position="22"/>
        <end position="43"/>
    </location>
</feature>
<dbReference type="EMBL" id="BGPR01001312">
    <property type="protein sequence ID" value="GBM50858.1"/>
    <property type="molecule type" value="Genomic_DNA"/>
</dbReference>
<evidence type="ECO:0000256" key="1">
    <source>
        <dbReference type="SAM" id="MobiDB-lite"/>
    </source>
</evidence>
<evidence type="ECO:0000313" key="2">
    <source>
        <dbReference type="EMBL" id="GBM50858.1"/>
    </source>
</evidence>
<feature type="region of interest" description="Disordered" evidence="1">
    <location>
        <begin position="58"/>
        <end position="80"/>
    </location>
</feature>
<keyword evidence="3" id="KW-1185">Reference proteome</keyword>
<proteinExistence type="predicted"/>
<accession>A0A4Y2GE33</accession>
<protein>
    <submittedName>
        <fullName evidence="2">Uncharacterized protein</fullName>
    </submittedName>
</protein>
<dbReference type="AlphaFoldDB" id="A0A4Y2GE33"/>
<name>A0A4Y2GE33_ARAVE</name>
<feature type="compositionally biased region" description="Low complexity" evidence="1">
    <location>
        <begin position="63"/>
        <end position="72"/>
    </location>
</feature>
<reference evidence="2 3" key="1">
    <citation type="journal article" date="2019" name="Sci. Rep.">
        <title>Orb-weaving spider Araneus ventricosus genome elucidates the spidroin gene catalogue.</title>
        <authorList>
            <person name="Kono N."/>
            <person name="Nakamura H."/>
            <person name="Ohtoshi R."/>
            <person name="Moran D.A.P."/>
            <person name="Shinohara A."/>
            <person name="Yoshida Y."/>
            <person name="Fujiwara M."/>
            <person name="Mori M."/>
            <person name="Tomita M."/>
            <person name="Arakawa K."/>
        </authorList>
    </citation>
    <scope>NUCLEOTIDE SEQUENCE [LARGE SCALE GENOMIC DNA]</scope>
</reference>